<comment type="caution">
    <text evidence="5">The sequence shown here is derived from an EMBL/GenBank/DDBJ whole genome shotgun (WGS) entry which is preliminary data.</text>
</comment>
<dbReference type="FunFam" id="3.40.50.720:FF:000084">
    <property type="entry name" value="Short-chain dehydrogenase reductase"/>
    <property type="match status" value="1"/>
</dbReference>
<dbReference type="PANTHER" id="PTHR24321:SF8">
    <property type="entry name" value="ESTRADIOL 17-BETA-DEHYDROGENASE 8-RELATED"/>
    <property type="match status" value="1"/>
</dbReference>
<dbReference type="PRINTS" id="PR00081">
    <property type="entry name" value="GDHRDH"/>
</dbReference>
<keyword evidence="3" id="KW-0560">Oxidoreductase</keyword>
<dbReference type="OrthoDB" id="3508947at2759"/>
<evidence type="ECO:0000256" key="3">
    <source>
        <dbReference type="ARBA" id="ARBA00023002"/>
    </source>
</evidence>
<comment type="similarity">
    <text evidence="1">Belongs to the short-chain dehydrogenases/reductases (SDR) family.</text>
</comment>
<dbReference type="Pfam" id="PF13561">
    <property type="entry name" value="adh_short_C2"/>
    <property type="match status" value="1"/>
</dbReference>
<reference evidence="5" key="1">
    <citation type="journal article" date="2012" name="Mol. Plant Microbe Interact.">
        <title>A highly conserved effector in Fusarium oxysporum is required for full virulence on Arabidopsis.</title>
        <authorList>
            <person name="Thatcher L.F."/>
            <person name="Gardiner D.M."/>
            <person name="Kazan K."/>
            <person name="Manners J."/>
        </authorList>
    </citation>
    <scope>NUCLEOTIDE SEQUENCE [LARGE SCALE GENOMIC DNA]</scope>
    <source>
        <strain evidence="5">Fo5176</strain>
    </source>
</reference>
<evidence type="ECO:0000259" key="4">
    <source>
        <dbReference type="PROSITE" id="PS51725"/>
    </source>
</evidence>
<dbReference type="SUPFAM" id="SSF51735">
    <property type="entry name" value="NAD(P)-binding Rossmann-fold domains"/>
    <property type="match status" value="1"/>
</dbReference>
<dbReference type="AlphaFoldDB" id="F9GAM0"/>
<dbReference type="PROSITE" id="PS51725">
    <property type="entry name" value="ABM"/>
    <property type="match status" value="1"/>
</dbReference>
<dbReference type="CDD" id="cd05233">
    <property type="entry name" value="SDR_c"/>
    <property type="match status" value="1"/>
</dbReference>
<dbReference type="InterPro" id="IPR036291">
    <property type="entry name" value="NAD(P)-bd_dom_sf"/>
</dbReference>
<dbReference type="InterPro" id="IPR002347">
    <property type="entry name" value="SDR_fam"/>
</dbReference>
<proteinExistence type="inferred from homology"/>
<dbReference type="STRING" id="660025.F9GAM0"/>
<dbReference type="EMBL" id="AFQF01004190">
    <property type="protein sequence ID" value="EGU73794.1"/>
    <property type="molecule type" value="Genomic_DNA"/>
</dbReference>
<protein>
    <recommendedName>
        <fullName evidence="4">ABM domain-containing protein</fullName>
    </recommendedName>
</protein>
<dbReference type="PRINTS" id="PR00080">
    <property type="entry name" value="SDRFAMILY"/>
</dbReference>
<sequence length="666" mass="74178">MSGIKGRVYAITGAASGIGRASAIRLAELGAGGLAICDVNAEGLDKTEKLCSQAGTRVIASEVDVRSQQQVQNWIDSTVAEFGRLDGAANIAGIAGGAGDTTCATIEESDWDRMMDVNLKGVMWCMRAQIPHLPRPGGAIVNISSTSGLRGFPHNAAYSSSKFGVIGLTSSVAGEFGAEGLRINSLLPANRGPIRTEMFEAGEAKGLFDSEKISKLTCLGRMGKPDEVAKVLCFLLSDDASYVTGAQWTVDGGKIVGLIFEKHRAVYGAQIFFLDINDMPWYNKLLIVVLEGINTLPKSRSFLKNFVMSLSFVTRNTAFNHFRQRNLYSWRFQSVREVLMVTEGLSHRARNTFVYRSSNFLPLQKDFNPDALLSMHNHQNINEMRSKAMDSFNETYLSRRKDQVHEDGAFTEISASVYGPALRCFILLSDEDAEILPTPMTPRFFVIARVVGRDGAIDLWKDRLVGLCKVSATEPYGDSYYWGQDADGEPDTLWGLEGYTHPIGFFIDHVSSDIFKREMALVDKDRLLRTAQGLDSPDYDLHHYDEYGGFLKRADDLERDSVRSFVVVKHYWTKNETLRTEMLDSLKQVAERLSSGPPQVQSALVLKECRDTNMATLWLRFASEEDWNSLERSDRMQELVESVKTNSVRSETHRSRAFNGHLGIKD</sequence>
<evidence type="ECO:0000313" key="5">
    <source>
        <dbReference type="EMBL" id="EGU73794.1"/>
    </source>
</evidence>
<keyword evidence="2" id="KW-0521">NADP</keyword>
<name>F9GAM0_FUSOF</name>
<evidence type="ECO:0000256" key="1">
    <source>
        <dbReference type="ARBA" id="ARBA00006484"/>
    </source>
</evidence>
<gene>
    <name evidence="5" type="ORF">FOXB_15702</name>
</gene>
<organism evidence="5">
    <name type="scientific">Fusarium oxysporum (strain Fo5176)</name>
    <name type="common">Fusarium vascular wilt</name>
    <dbReference type="NCBI Taxonomy" id="660025"/>
    <lineage>
        <taxon>Eukaryota</taxon>
        <taxon>Fungi</taxon>
        <taxon>Dikarya</taxon>
        <taxon>Ascomycota</taxon>
        <taxon>Pezizomycotina</taxon>
        <taxon>Sordariomycetes</taxon>
        <taxon>Hypocreomycetidae</taxon>
        <taxon>Hypocreales</taxon>
        <taxon>Nectriaceae</taxon>
        <taxon>Fusarium</taxon>
        <taxon>Fusarium oxysporum species complex</taxon>
    </lineage>
</organism>
<dbReference type="GO" id="GO:0016491">
    <property type="term" value="F:oxidoreductase activity"/>
    <property type="evidence" value="ECO:0007669"/>
    <property type="project" value="UniProtKB-KW"/>
</dbReference>
<accession>F9GAM0</accession>
<feature type="domain" description="ABM" evidence="4">
    <location>
        <begin position="565"/>
        <end position="658"/>
    </location>
</feature>
<evidence type="ECO:0000256" key="2">
    <source>
        <dbReference type="ARBA" id="ARBA00022857"/>
    </source>
</evidence>
<dbReference type="PANTHER" id="PTHR24321">
    <property type="entry name" value="DEHYDROGENASES, SHORT CHAIN"/>
    <property type="match status" value="1"/>
</dbReference>
<dbReference type="Gene3D" id="3.40.50.720">
    <property type="entry name" value="NAD(P)-binding Rossmann-like Domain"/>
    <property type="match status" value="1"/>
</dbReference>
<dbReference type="PROSITE" id="PS00061">
    <property type="entry name" value="ADH_SHORT"/>
    <property type="match status" value="1"/>
</dbReference>
<dbReference type="InterPro" id="IPR007138">
    <property type="entry name" value="ABM_dom"/>
</dbReference>
<dbReference type="InterPro" id="IPR020904">
    <property type="entry name" value="Sc_DH/Rdtase_CS"/>
</dbReference>